<dbReference type="Proteomes" id="UP000009196">
    <property type="component" value="Segment"/>
</dbReference>
<feature type="region of interest" description="Disordered" evidence="1">
    <location>
        <begin position="53"/>
        <end position="93"/>
    </location>
</feature>
<organism evidence="2 3">
    <name type="scientific">Stenotrophomonas phage IME15</name>
    <dbReference type="NCBI Taxonomy" id="1239382"/>
    <lineage>
        <taxon>Viruses</taxon>
        <taxon>Duplodnaviria</taxon>
        <taxon>Heunggongvirae</taxon>
        <taxon>Uroviricota</taxon>
        <taxon>Caudoviricetes</taxon>
        <taxon>Autographivirales</taxon>
        <taxon>Autotranscriptaviridae</taxon>
        <taxon>Studiervirinae</taxon>
        <taxon>Ebriosvirus</taxon>
        <taxon>Ebriosvirus IME15</taxon>
        <taxon>Teseptimavirus IME15</taxon>
    </lineage>
</organism>
<evidence type="ECO:0000313" key="2">
    <source>
        <dbReference type="EMBL" id="AFV51467.1"/>
    </source>
</evidence>
<name>K4PB30_9CAUD</name>
<sequence>MGKKITKAVKKVVNKAVKEITRPVKQVAGALAGAPDMPEIAPPTPSAALIEVPQREEVQTDTDADTASSRKKARAGGKKSLSVARSAGGGINI</sequence>
<proteinExistence type="predicted"/>
<evidence type="ECO:0000256" key="1">
    <source>
        <dbReference type="SAM" id="MobiDB-lite"/>
    </source>
</evidence>
<protein>
    <submittedName>
        <fullName evidence="2">Host rangep rotein</fullName>
    </submittedName>
</protein>
<dbReference type="KEGG" id="vg:13997196"/>
<evidence type="ECO:0000313" key="3">
    <source>
        <dbReference type="Proteomes" id="UP000009196"/>
    </source>
</evidence>
<dbReference type="OrthoDB" id="28431at10239"/>
<dbReference type="EMBL" id="JX872508">
    <property type="protein sequence ID" value="AFV51467.1"/>
    <property type="molecule type" value="Genomic_DNA"/>
</dbReference>
<keyword evidence="3" id="KW-1185">Reference proteome</keyword>
<dbReference type="Pfam" id="PF11653">
    <property type="entry name" value="VirionAssem_T7"/>
    <property type="match status" value="1"/>
</dbReference>
<dbReference type="GeneID" id="13997196"/>
<reference evidence="2 3" key="1">
    <citation type="journal article" date="2012" name="J. Virol.">
        <title>Complete Genome Sequence of IME15, the First T7-Like Bacteriophage Lytic to Pan-Antibiotic-Resistant Stenotrophomonas maltophilia.</title>
        <authorList>
            <person name="Huang Y."/>
            <person name="Fan H."/>
            <person name="Pei G."/>
            <person name="Fan H."/>
            <person name="Zhang Z."/>
            <person name="An X."/>
            <person name="Mi Z."/>
            <person name="Shi T."/>
            <person name="Tong Y."/>
        </authorList>
    </citation>
    <scope>NUCLEOTIDE SEQUENCE [LARGE SCALE GENOMIC DNA]</scope>
    <source>
        <strain evidence="2">IME15</strain>
    </source>
</reference>
<dbReference type="InterPro" id="IPR024281">
    <property type="entry name" value="Phage_T7-like_viron_assmbl"/>
</dbReference>
<dbReference type="RefSeq" id="YP_006990230.1">
    <property type="nucleotide sequence ID" value="NC_019416.1"/>
</dbReference>
<accession>K4PB30</accession>